<dbReference type="InterPro" id="IPR056443">
    <property type="entry name" value="AEP_C962R"/>
</dbReference>
<dbReference type="RefSeq" id="XP_004335825.1">
    <property type="nucleotide sequence ID" value="XM_004335777.1"/>
</dbReference>
<feature type="domain" description="C962R-like N-terminal AEP" evidence="1">
    <location>
        <begin position="4"/>
        <end position="113"/>
    </location>
</feature>
<gene>
    <name evidence="2" type="ORF">ACA1_076650</name>
</gene>
<dbReference type="GeneID" id="14914348"/>
<evidence type="ECO:0000313" key="3">
    <source>
        <dbReference type="Proteomes" id="UP000011083"/>
    </source>
</evidence>
<organism evidence="2 3">
    <name type="scientific">Acanthamoeba castellanii (strain ATCC 30010 / Neff)</name>
    <dbReference type="NCBI Taxonomy" id="1257118"/>
    <lineage>
        <taxon>Eukaryota</taxon>
        <taxon>Amoebozoa</taxon>
        <taxon>Discosea</taxon>
        <taxon>Longamoebia</taxon>
        <taxon>Centramoebida</taxon>
        <taxon>Acanthamoebidae</taxon>
        <taxon>Acanthamoeba</taxon>
    </lineage>
</organism>
<evidence type="ECO:0000259" key="1">
    <source>
        <dbReference type="Pfam" id="PF23162"/>
    </source>
</evidence>
<dbReference type="KEGG" id="acan:ACA1_076650"/>
<sequence length="300" mass="34978">MSQDNINTIVAIIQKLMHKLYTQLDDYKLQLIIYQSPMSFNKPSSPMYKFSLHGFWPGVKVNVQVACTICCTIIHHLHKAFGKWPAYNQWVSVLNESVYKPNSLHMFASAKAKKCHACGSKGKTKPKEMELNMLQHNLNAQFDCCTLHQPNGVLMEPPKMLDWVKKIKELDLIDGLSQDELRRQHIHKERHITKGISKRERVRPHNPNYKVSQQPLTINCNCIIWLLMETLCAKHHYMDCKSVTSVEYKATGGYYITKTDCWWCPNKEAKHCSNTIWFFVVFNTIKTKCYKHNKIIMPSY</sequence>
<proteinExistence type="predicted"/>
<name>L8GLA0_ACACF</name>
<reference evidence="2 3" key="1">
    <citation type="journal article" date="2013" name="Genome Biol.">
        <title>Genome of Acanthamoeba castellanii highlights extensive lateral gene transfer and early evolution of tyrosine kinase signaling.</title>
        <authorList>
            <person name="Clarke M."/>
            <person name="Lohan A.J."/>
            <person name="Liu B."/>
            <person name="Lagkouvardos I."/>
            <person name="Roy S."/>
            <person name="Zafar N."/>
            <person name="Bertelli C."/>
            <person name="Schilde C."/>
            <person name="Kianianmomeni A."/>
            <person name="Burglin T.R."/>
            <person name="Frech C."/>
            <person name="Turcotte B."/>
            <person name="Kopec K.O."/>
            <person name="Synnott J.M."/>
            <person name="Choo C."/>
            <person name="Paponov I."/>
            <person name="Finkler A."/>
            <person name="Soon Heng Tan C."/>
            <person name="Hutchins A.P."/>
            <person name="Weinmeier T."/>
            <person name="Rattei T."/>
            <person name="Chu J.S."/>
            <person name="Gimenez G."/>
            <person name="Irimia M."/>
            <person name="Rigden D.J."/>
            <person name="Fitzpatrick D.A."/>
            <person name="Lorenzo-Morales J."/>
            <person name="Bateman A."/>
            <person name="Chiu C.H."/>
            <person name="Tang P."/>
            <person name="Hegemann P."/>
            <person name="Fromm H."/>
            <person name="Raoult D."/>
            <person name="Greub G."/>
            <person name="Miranda-Saavedra D."/>
            <person name="Chen N."/>
            <person name="Nash P."/>
            <person name="Ginger M.L."/>
            <person name="Horn M."/>
            <person name="Schaap P."/>
            <person name="Caler L."/>
            <person name="Loftus B."/>
        </authorList>
    </citation>
    <scope>NUCLEOTIDE SEQUENCE [LARGE SCALE GENOMIC DNA]</scope>
    <source>
        <strain evidence="2 3">Neff</strain>
    </source>
</reference>
<dbReference type="Pfam" id="PF23162">
    <property type="entry name" value="AEP_C962R"/>
    <property type="match status" value="1"/>
</dbReference>
<keyword evidence="3" id="KW-1185">Reference proteome</keyword>
<protein>
    <recommendedName>
        <fullName evidence="1">C962R-like N-terminal AEP domain-containing protein</fullName>
    </recommendedName>
</protein>
<dbReference type="Proteomes" id="UP000011083">
    <property type="component" value="Unassembled WGS sequence"/>
</dbReference>
<dbReference type="VEuPathDB" id="AmoebaDB:ACA1_076650"/>
<dbReference type="AlphaFoldDB" id="L8GLA0"/>
<accession>L8GLA0</accession>
<evidence type="ECO:0000313" key="2">
    <source>
        <dbReference type="EMBL" id="ELR13812.1"/>
    </source>
</evidence>
<dbReference type="EMBL" id="KB008074">
    <property type="protein sequence ID" value="ELR13812.1"/>
    <property type="molecule type" value="Genomic_DNA"/>
</dbReference>